<feature type="compositionally biased region" description="Basic residues" evidence="1">
    <location>
        <begin position="64"/>
        <end position="76"/>
    </location>
</feature>
<gene>
    <name evidence="2" type="ORF">EOE48_01695</name>
</gene>
<feature type="region of interest" description="Disordered" evidence="1">
    <location>
        <begin position="57"/>
        <end position="76"/>
    </location>
</feature>
<reference evidence="2 3" key="1">
    <citation type="submission" date="2019-01" db="EMBL/GenBank/DDBJ databases">
        <authorList>
            <person name="Chen W.-M."/>
        </authorList>
    </citation>
    <scope>NUCLEOTIDE SEQUENCE [LARGE SCALE GENOMIC DNA]</scope>
    <source>
        <strain evidence="2 3">TER-1</strain>
    </source>
</reference>
<proteinExistence type="predicted"/>
<accession>A0A3S2VFH6</accession>
<keyword evidence="3" id="KW-1185">Reference proteome</keyword>
<evidence type="ECO:0000313" key="2">
    <source>
        <dbReference type="EMBL" id="RVU21786.1"/>
    </source>
</evidence>
<comment type="caution">
    <text evidence="2">The sequence shown here is derived from an EMBL/GenBank/DDBJ whole genome shotgun (WGS) entry which is preliminary data.</text>
</comment>
<evidence type="ECO:0000256" key="1">
    <source>
        <dbReference type="SAM" id="MobiDB-lite"/>
    </source>
</evidence>
<dbReference type="RefSeq" id="WP_127727029.1">
    <property type="nucleotide sequence ID" value="NZ_SACP01000001.1"/>
</dbReference>
<sequence>MARITNRAPGARAFWVRGDAAPRLLQPGESAELDLLDAEDPLVAAWAASGEIVVEAPPDASRRDLRRRRPAAGREA</sequence>
<dbReference type="EMBL" id="SACP01000001">
    <property type="protein sequence ID" value="RVU21786.1"/>
    <property type="molecule type" value="Genomic_DNA"/>
</dbReference>
<dbReference type="Proteomes" id="UP000286997">
    <property type="component" value="Unassembled WGS sequence"/>
</dbReference>
<name>A0A3S2VFH6_9HYPH</name>
<organism evidence="2 3">
    <name type="scientific">Methylobacterium oryzihabitans</name>
    <dbReference type="NCBI Taxonomy" id="2499852"/>
    <lineage>
        <taxon>Bacteria</taxon>
        <taxon>Pseudomonadati</taxon>
        <taxon>Pseudomonadota</taxon>
        <taxon>Alphaproteobacteria</taxon>
        <taxon>Hyphomicrobiales</taxon>
        <taxon>Methylobacteriaceae</taxon>
        <taxon>Methylobacterium</taxon>
    </lineage>
</organism>
<evidence type="ECO:0000313" key="3">
    <source>
        <dbReference type="Proteomes" id="UP000286997"/>
    </source>
</evidence>
<protein>
    <submittedName>
        <fullName evidence="2">Uncharacterized protein</fullName>
    </submittedName>
</protein>
<dbReference type="AlphaFoldDB" id="A0A3S2VFH6"/>